<sequence>MNQPLPSPSMEMALEEGRYGPWVVIVADDGRRLGVAVTPYRCRTHLLIHDIDAPPRTYGSLNLPPTSNPWLRRVVELTNGEADYHWDTPGYRTLCEQGGLDPDYHRPAFDPENAEAGEALLVELNRTNLSPGAANIFMDIVDHLRVDPWVSDRKSVEAIRHNVRFNAEYDAKVIDEVQELLSRLPALSRLRLM</sequence>
<keyword evidence="2" id="KW-1185">Reference proteome</keyword>
<name>A0A840FQV7_9SPHN</name>
<dbReference type="EMBL" id="JACIEV010000017">
    <property type="protein sequence ID" value="MBB4155645.1"/>
    <property type="molecule type" value="Genomic_DNA"/>
</dbReference>
<comment type="caution">
    <text evidence="1">The sequence shown here is derived from an EMBL/GenBank/DDBJ whole genome shotgun (WGS) entry which is preliminary data.</text>
</comment>
<protein>
    <submittedName>
        <fullName evidence="1">Uncharacterized protein</fullName>
    </submittedName>
</protein>
<dbReference type="AlphaFoldDB" id="A0A840FQV7"/>
<organism evidence="1 2">
    <name type="scientific">Sphingomonas jinjuensis</name>
    <dbReference type="NCBI Taxonomy" id="535907"/>
    <lineage>
        <taxon>Bacteria</taxon>
        <taxon>Pseudomonadati</taxon>
        <taxon>Pseudomonadota</taxon>
        <taxon>Alphaproteobacteria</taxon>
        <taxon>Sphingomonadales</taxon>
        <taxon>Sphingomonadaceae</taxon>
        <taxon>Sphingomonas</taxon>
    </lineage>
</organism>
<evidence type="ECO:0000313" key="1">
    <source>
        <dbReference type="EMBL" id="MBB4155645.1"/>
    </source>
</evidence>
<dbReference type="Proteomes" id="UP000529795">
    <property type="component" value="Unassembled WGS sequence"/>
</dbReference>
<accession>A0A840FQV7</accession>
<reference evidence="1 2" key="1">
    <citation type="submission" date="2020-08" db="EMBL/GenBank/DDBJ databases">
        <title>Genomic Encyclopedia of Type Strains, Phase IV (KMG-IV): sequencing the most valuable type-strain genomes for metagenomic binning, comparative biology and taxonomic classification.</title>
        <authorList>
            <person name="Goeker M."/>
        </authorList>
    </citation>
    <scope>NUCLEOTIDE SEQUENCE [LARGE SCALE GENOMIC DNA]</scope>
    <source>
        <strain evidence="1 2">YC6723</strain>
    </source>
</reference>
<proteinExistence type="predicted"/>
<gene>
    <name evidence="1" type="ORF">GGQ80_003570</name>
</gene>
<dbReference type="RefSeq" id="WP_183987313.1">
    <property type="nucleotide sequence ID" value="NZ_JACIEV010000017.1"/>
</dbReference>
<evidence type="ECO:0000313" key="2">
    <source>
        <dbReference type="Proteomes" id="UP000529795"/>
    </source>
</evidence>